<name>A0AAU9JBL0_9CILI</name>
<reference evidence="2" key="1">
    <citation type="submission" date="2021-09" db="EMBL/GenBank/DDBJ databases">
        <authorList>
            <consortium name="AG Swart"/>
            <person name="Singh M."/>
            <person name="Singh A."/>
            <person name="Seah K."/>
            <person name="Emmerich C."/>
        </authorList>
    </citation>
    <scope>NUCLEOTIDE SEQUENCE</scope>
    <source>
        <strain evidence="2">ATCC30299</strain>
    </source>
</reference>
<comment type="caution">
    <text evidence="2">The sequence shown here is derived from an EMBL/GenBank/DDBJ whole genome shotgun (WGS) entry which is preliminary data.</text>
</comment>
<gene>
    <name evidence="2" type="ORF">BSTOLATCC_MIC29606</name>
</gene>
<keyword evidence="3" id="KW-1185">Reference proteome</keyword>
<keyword evidence="1" id="KW-0175">Coiled coil</keyword>
<evidence type="ECO:0000313" key="2">
    <source>
        <dbReference type="EMBL" id="CAG9321692.1"/>
    </source>
</evidence>
<evidence type="ECO:0000313" key="3">
    <source>
        <dbReference type="Proteomes" id="UP001162131"/>
    </source>
</evidence>
<protein>
    <submittedName>
        <fullName evidence="2">Uncharacterized protein</fullName>
    </submittedName>
</protein>
<dbReference type="EMBL" id="CAJZBQ010000029">
    <property type="protein sequence ID" value="CAG9321692.1"/>
    <property type="molecule type" value="Genomic_DNA"/>
</dbReference>
<feature type="coiled-coil region" evidence="1">
    <location>
        <begin position="53"/>
        <end position="149"/>
    </location>
</feature>
<dbReference type="Proteomes" id="UP001162131">
    <property type="component" value="Unassembled WGS sequence"/>
</dbReference>
<accession>A0AAU9JBL0</accession>
<feature type="coiled-coil region" evidence="1">
    <location>
        <begin position="657"/>
        <end position="1287"/>
    </location>
</feature>
<feature type="coiled-coil region" evidence="1">
    <location>
        <begin position="213"/>
        <end position="628"/>
    </location>
</feature>
<sequence>MSRPRTLSASKFSTFSKPRQVVYSNIKTNPIYAASLTFMRPPKTRSKNISQESPQKEVQLWELTQEVKKLEEQHKSFVKNFETQNESSSILRTNGELDEIKRERDELYELKIKDQKHIENLEEQIKKMTESYENEVKNMNEYIALLRRKFEKNSGSLSNSPQISRVDKSNNFEELYLREKEKSGLLQDTLKNKEKEYESIHRRNSSESVASRIEQLTYENNSYRSALAEAESDIKRLYMEIKHQNEQIFQQKQKIEIYESKKDMMHSYEFEDLKFKLKKCSEEKKELEEEWKKNQLKSNDLEKIISELGKSLLTMTRELESRNSEYQNLESEFERLKENINPAENTEKAKETKEECMLMIKTAANEMNQQISDIMYKVEQTENELNKIINFVKGFGSRIDQNIKNKSIKNEEALKREVQRLSKEKEDLKQKLEAESAKRLKEIASYEDETNKLRSSLREKAKDYESQVLNHQKKIHNLEQQNKKIKSSGGLENEKLKLEQDNKQLIADLESLNIEYESLYKINEENKDEIGTLKSMIAILEKKLKDAQVELKPKTVFESKQDEILKNITGDNNKRIKSLEEENKQLNSQIQALNLELDKASINIDELNEKLKESNERFAEKAIEVEEINKLYDGLAIKTEEVLKEQLKVKTDSQKIKNDFEDEKIKLQIALDNVVDEKNQQIIILQNAIKDQQEAFEQKLSELKWENGQENLITELEEKIKTLKNEYFDLMQRNEKELKESFTKEISKLKASYEASYDKLMENYLDLKKKYDKNVDDLKTLENLRETLSATQYKLWDREKEIDKLKEELFEVDEKMEDLEKYQSDQLQEVIEYEKILKSKEKEIFELHIELDALKQKENSNSIIDEYTDNTKLAEINIQLDDLTKENISLKEQLKKQFSETEIANLHSQISNLRQNLEKTQKDLLRKSELEEELKILQEKCKNKGQKLTALKNACSELEVVNSSLRTSKILFENEAAKKEKIIKDMQREFGSQNVEVNKAKQRADQFEALYNSLYTEMEEKNKRIEILERDLQSIGNKGLFKGGKLKMEANESVSILGKKMNENEENEKLKQKVNLLTDDIDILLDNEEKYKLIIEDLKQRQGTEFNAEDAKVQFENLEAQLEDLQYRYDQLLEEHEELIKNEKNKQDTSQEETSMQIQILSEQLDQIIREKNDLELEIDTLRELHGKDEKVKHYQQQAENLAKICTELEKEREEPNKVYKENLKKIEEKYEEFLKQRLDEIADQFDELQEKANNYAIENEDLRTELEAEKEKNVILEQELYKYSQKNKNN</sequence>
<proteinExistence type="predicted"/>
<organism evidence="2 3">
    <name type="scientific">Blepharisma stoltei</name>
    <dbReference type="NCBI Taxonomy" id="1481888"/>
    <lineage>
        <taxon>Eukaryota</taxon>
        <taxon>Sar</taxon>
        <taxon>Alveolata</taxon>
        <taxon>Ciliophora</taxon>
        <taxon>Postciliodesmatophora</taxon>
        <taxon>Heterotrichea</taxon>
        <taxon>Heterotrichida</taxon>
        <taxon>Blepharismidae</taxon>
        <taxon>Blepharisma</taxon>
    </lineage>
</organism>
<evidence type="ECO:0000256" key="1">
    <source>
        <dbReference type="SAM" id="Coils"/>
    </source>
</evidence>